<dbReference type="InterPro" id="IPR045595">
    <property type="entry name" value="SufBD_N"/>
</dbReference>
<evidence type="ECO:0000259" key="2">
    <source>
        <dbReference type="Pfam" id="PF01458"/>
    </source>
</evidence>
<evidence type="ECO:0000256" key="1">
    <source>
        <dbReference type="ARBA" id="ARBA00043967"/>
    </source>
</evidence>
<dbReference type="Pfam" id="PF01458">
    <property type="entry name" value="SUFBD_core"/>
    <property type="match status" value="1"/>
</dbReference>
<reference evidence="4 5" key="1">
    <citation type="journal article" date="2017" name="Arch. Microbiol.">
        <title>Mariprofundus micogutta sp. nov., a novel iron-oxidizing zetaproteobacterium isolated from a deep-sea hydrothermal field at the Bayonnaise knoll of the Izu-Ogasawara arc, and a description of Mariprofundales ord. nov. and Zetaproteobacteria classis nov.</title>
        <authorList>
            <person name="Makita H."/>
            <person name="Tanaka E."/>
            <person name="Mitsunobu S."/>
            <person name="Miyazaki M."/>
            <person name="Nunoura T."/>
            <person name="Uematsu K."/>
            <person name="Takaki Y."/>
            <person name="Nishi S."/>
            <person name="Shimamura S."/>
            <person name="Takai K."/>
        </authorList>
    </citation>
    <scope>NUCLEOTIDE SEQUENCE [LARGE SCALE GENOMIC DNA]</scope>
    <source>
        <strain evidence="4 5">ET2</strain>
    </source>
</reference>
<dbReference type="STRING" id="1921010.MMIC_P1198"/>
<dbReference type="RefSeq" id="WP_072659556.1">
    <property type="nucleotide sequence ID" value="NZ_BDFD01000008.1"/>
</dbReference>
<dbReference type="OrthoDB" id="5288223at2"/>
<dbReference type="PANTHER" id="PTHR43575">
    <property type="entry name" value="PROTEIN ABCI7, CHLOROPLASTIC"/>
    <property type="match status" value="1"/>
</dbReference>
<dbReference type="InterPro" id="IPR055346">
    <property type="entry name" value="Fe-S_cluster_assembly_SufBD"/>
</dbReference>
<name>A0A1L8CMW6_9PROT</name>
<dbReference type="GO" id="GO:0016226">
    <property type="term" value="P:iron-sulfur cluster assembly"/>
    <property type="evidence" value="ECO:0007669"/>
    <property type="project" value="InterPro"/>
</dbReference>
<evidence type="ECO:0000259" key="3">
    <source>
        <dbReference type="Pfam" id="PF19295"/>
    </source>
</evidence>
<evidence type="ECO:0000313" key="4">
    <source>
        <dbReference type="EMBL" id="GAV20234.1"/>
    </source>
</evidence>
<sequence length="416" mass="45599">MSASLQQVRETAWQAFEQQGLPTTRDEDWKYTDLSRISALLGEQWWQTVEQGELDVTAADIPELDAWRMVFINGHFDSETSELPAGITVTALSALIQDDPDRSVELLEFEPDAPLSSGMTAANSALAIDGACICVSDNTKLDKPLYIQYVSNGGTSHLRTGIQLGKHAEIEVIEHFVGHHAESGLTNHVTAIRLAAGASCTHYRLQLEAAKQCHAGRVEVNQLADSSYTLHAVELGGLLSRSDVINRLNASGASCHLNGLFVLASRQHADHHTRIEHNAPHCKSRENYRAVLDGRSHGVFNGKIVVAEGAVKTDSAQSNANLLLSSNAEIDTKPELEIYNDDVKCAHGVTVGQLDKNQLFYLTTRGISEEEAKQMLTFAFADEILAKMENKAVRRFIEKEAFSKLPNITDLEGMLA</sequence>
<proteinExistence type="inferred from homology"/>
<dbReference type="InterPro" id="IPR000825">
    <property type="entry name" value="SUF_FeS_clus_asmbl_SufBD_core"/>
</dbReference>
<dbReference type="Proteomes" id="UP000231632">
    <property type="component" value="Unassembled WGS sequence"/>
</dbReference>
<dbReference type="InterPro" id="IPR037284">
    <property type="entry name" value="SUF_FeS_clus_asmbl_SufBD_sf"/>
</dbReference>
<comment type="similarity">
    <text evidence="1">Belongs to the iron-sulfur cluster assembly SufBD family.</text>
</comment>
<accession>A0A1L8CMW6</accession>
<gene>
    <name evidence="4" type="ORF">MMIC_P1198</name>
</gene>
<dbReference type="AlphaFoldDB" id="A0A1L8CMW6"/>
<dbReference type="PANTHER" id="PTHR43575:SF1">
    <property type="entry name" value="PROTEIN ABCI7, CHLOROPLASTIC"/>
    <property type="match status" value="1"/>
</dbReference>
<evidence type="ECO:0000313" key="5">
    <source>
        <dbReference type="Proteomes" id="UP000231632"/>
    </source>
</evidence>
<feature type="domain" description="SUF system FeS cluster assembly SufBD N-terminal" evidence="3">
    <location>
        <begin position="2"/>
        <end position="146"/>
    </location>
</feature>
<comment type="caution">
    <text evidence="4">The sequence shown here is derived from an EMBL/GenBank/DDBJ whole genome shotgun (WGS) entry which is preliminary data.</text>
</comment>
<protein>
    <submittedName>
        <fullName evidence="4">Fe-S cluster assembly protein SufD</fullName>
    </submittedName>
</protein>
<dbReference type="SUPFAM" id="SSF101960">
    <property type="entry name" value="Stabilizer of iron transporter SufD"/>
    <property type="match status" value="1"/>
</dbReference>
<dbReference type="EMBL" id="BDFD01000008">
    <property type="protein sequence ID" value="GAV20234.1"/>
    <property type="molecule type" value="Genomic_DNA"/>
</dbReference>
<dbReference type="NCBIfam" id="TIGR01981">
    <property type="entry name" value="sufD"/>
    <property type="match status" value="1"/>
</dbReference>
<keyword evidence="5" id="KW-1185">Reference proteome</keyword>
<feature type="domain" description="SUF system FeS cluster assembly SufBD core" evidence="2">
    <location>
        <begin position="153"/>
        <end position="380"/>
    </location>
</feature>
<dbReference type="InterPro" id="IPR011542">
    <property type="entry name" value="SUF_FeS_clus_asmbl_SufD"/>
</dbReference>
<dbReference type="Pfam" id="PF19295">
    <property type="entry name" value="SufBD_N"/>
    <property type="match status" value="1"/>
</dbReference>
<organism evidence="4 5">
    <name type="scientific">Mariprofundus micogutta</name>
    <dbReference type="NCBI Taxonomy" id="1921010"/>
    <lineage>
        <taxon>Bacteria</taxon>
        <taxon>Pseudomonadati</taxon>
        <taxon>Pseudomonadota</taxon>
        <taxon>Candidatius Mariprofundia</taxon>
        <taxon>Mariprofundales</taxon>
        <taxon>Mariprofundaceae</taxon>
        <taxon>Mariprofundus</taxon>
    </lineage>
</organism>